<keyword evidence="3" id="KW-0812">Transmembrane</keyword>
<dbReference type="Pfam" id="PF00076">
    <property type="entry name" value="RRM_1"/>
    <property type="match status" value="1"/>
</dbReference>
<dbReference type="SMART" id="SM00360">
    <property type="entry name" value="RRM"/>
    <property type="match status" value="1"/>
</dbReference>
<feature type="region of interest" description="Disordered" evidence="2">
    <location>
        <begin position="399"/>
        <end position="463"/>
    </location>
</feature>
<dbReference type="Proteomes" id="UP000673691">
    <property type="component" value="Unassembled WGS sequence"/>
</dbReference>
<feature type="region of interest" description="Disordered" evidence="2">
    <location>
        <begin position="56"/>
        <end position="84"/>
    </location>
</feature>
<evidence type="ECO:0000313" key="5">
    <source>
        <dbReference type="EMBL" id="KAG5455372.1"/>
    </source>
</evidence>
<feature type="transmembrane region" description="Helical" evidence="3">
    <location>
        <begin position="275"/>
        <end position="294"/>
    </location>
</feature>
<dbReference type="InterPro" id="IPR035979">
    <property type="entry name" value="RBD_domain_sf"/>
</dbReference>
<keyword evidence="6" id="KW-1185">Reference proteome</keyword>
<sequence>MAKKNLHVKRCHTQLQPVAGFDAAASPTAAENPVGQATGSFDALLLRRARVAADQSAARAESASRSPQLQTARRPPEVDVLGPGNGIDHLLADFHLAGPKSAPAADNRNILLSEMRSLSTSPVAGTSSSVGPAAAQLPLSPLSIFAAFPSLSGAANGSRSPLAATTTTSPLSPGLTGSSALVGQTAFAGTTPRATTVLDQNPPCNTVYVGNLSSNTSEEELRRMFSVCPGYKRMSFKVKANGPLCFVEFEDVGFATQGATSPAPGSFLSADVLRFFYFLSFFGLKLLFVMGGAAPGSLAKAARLPVVDLGEGRHPAVILQKPTGRAGAETDVERIHEQDVPERSGRPRERAGGDQFFSVPRPRLHNERAVAVRAPRKLDQHAERAHRRQQPRLRFVVVGGRRGARERDGPGSRRAGGQRRRCRQVAGVGNVAGVRSSKRGGAVTAAATPHGHTKPRQRRRRRK</sequence>
<dbReference type="OrthoDB" id="431169at2759"/>
<evidence type="ECO:0000256" key="3">
    <source>
        <dbReference type="SAM" id="Phobius"/>
    </source>
</evidence>
<feature type="domain" description="RRM" evidence="4">
    <location>
        <begin position="206"/>
        <end position="276"/>
    </location>
</feature>
<feature type="compositionally biased region" description="Basic and acidic residues" evidence="2">
    <location>
        <begin position="331"/>
        <end position="352"/>
    </location>
</feature>
<dbReference type="Gene3D" id="3.30.70.330">
    <property type="match status" value="1"/>
</dbReference>
<keyword evidence="3" id="KW-1133">Transmembrane helix</keyword>
<evidence type="ECO:0000259" key="4">
    <source>
        <dbReference type="SMART" id="SM00360"/>
    </source>
</evidence>
<keyword evidence="1" id="KW-0694">RNA-binding</keyword>
<feature type="non-terminal residue" evidence="5">
    <location>
        <position position="463"/>
    </location>
</feature>
<accession>A0A8H7ZLU9</accession>
<name>A0A8H7ZLU9_9FUNG</name>
<dbReference type="SUPFAM" id="SSF54928">
    <property type="entry name" value="RNA-binding domain, RBD"/>
    <property type="match status" value="1"/>
</dbReference>
<feature type="compositionally biased region" description="Basic residues" evidence="2">
    <location>
        <begin position="451"/>
        <end position="463"/>
    </location>
</feature>
<dbReference type="EMBL" id="JAEFCI010013486">
    <property type="protein sequence ID" value="KAG5455372.1"/>
    <property type="molecule type" value="Genomic_DNA"/>
</dbReference>
<evidence type="ECO:0000313" key="6">
    <source>
        <dbReference type="Proteomes" id="UP000673691"/>
    </source>
</evidence>
<evidence type="ECO:0000256" key="2">
    <source>
        <dbReference type="SAM" id="MobiDB-lite"/>
    </source>
</evidence>
<dbReference type="AlphaFoldDB" id="A0A8H7ZLU9"/>
<feature type="region of interest" description="Disordered" evidence="2">
    <location>
        <begin position="322"/>
        <end position="359"/>
    </location>
</feature>
<evidence type="ECO:0000256" key="1">
    <source>
        <dbReference type="ARBA" id="ARBA00022884"/>
    </source>
</evidence>
<proteinExistence type="predicted"/>
<feature type="compositionally biased region" description="Low complexity" evidence="2">
    <location>
        <begin position="56"/>
        <end position="66"/>
    </location>
</feature>
<comment type="caution">
    <text evidence="5">The sequence shown here is derived from an EMBL/GenBank/DDBJ whole genome shotgun (WGS) entry which is preliminary data.</text>
</comment>
<organism evidence="5 6">
    <name type="scientific">Olpidium bornovanus</name>
    <dbReference type="NCBI Taxonomy" id="278681"/>
    <lineage>
        <taxon>Eukaryota</taxon>
        <taxon>Fungi</taxon>
        <taxon>Fungi incertae sedis</taxon>
        <taxon>Olpidiomycota</taxon>
        <taxon>Olpidiomycotina</taxon>
        <taxon>Olpidiomycetes</taxon>
        <taxon>Olpidiales</taxon>
        <taxon>Olpidiaceae</taxon>
        <taxon>Olpidium</taxon>
    </lineage>
</organism>
<gene>
    <name evidence="5" type="ORF">BJ554DRAFT_5229</name>
</gene>
<protein>
    <recommendedName>
        <fullName evidence="4">RRM domain-containing protein</fullName>
    </recommendedName>
</protein>
<reference evidence="5 6" key="1">
    <citation type="journal article" name="Sci. Rep.">
        <title>Genome-scale phylogenetic analyses confirm Olpidium as the closest living zoosporic fungus to the non-flagellated, terrestrial fungi.</title>
        <authorList>
            <person name="Chang Y."/>
            <person name="Rochon D."/>
            <person name="Sekimoto S."/>
            <person name="Wang Y."/>
            <person name="Chovatia M."/>
            <person name="Sandor L."/>
            <person name="Salamov A."/>
            <person name="Grigoriev I.V."/>
            <person name="Stajich J.E."/>
            <person name="Spatafora J.W."/>
        </authorList>
    </citation>
    <scope>NUCLEOTIDE SEQUENCE [LARGE SCALE GENOMIC DNA]</scope>
    <source>
        <strain evidence="5">S191</strain>
    </source>
</reference>
<dbReference type="PANTHER" id="PTHR10501">
    <property type="entry name" value="U1 SMALL NUCLEAR RIBONUCLEOPROTEIN A/U2 SMALL NUCLEAR RIBONUCLEOPROTEIN B"/>
    <property type="match status" value="1"/>
</dbReference>
<dbReference type="InterPro" id="IPR012677">
    <property type="entry name" value="Nucleotide-bd_a/b_plait_sf"/>
</dbReference>
<dbReference type="InterPro" id="IPR000504">
    <property type="entry name" value="RRM_dom"/>
</dbReference>
<dbReference type="GO" id="GO:0003723">
    <property type="term" value="F:RNA binding"/>
    <property type="evidence" value="ECO:0007669"/>
    <property type="project" value="UniProtKB-KW"/>
</dbReference>
<keyword evidence="3" id="KW-0472">Membrane</keyword>